<feature type="domain" description="C2H2-type" evidence="7">
    <location>
        <begin position="332"/>
        <end position="360"/>
    </location>
</feature>
<protein>
    <recommendedName>
        <fullName evidence="7">C2H2-type domain-containing protein</fullName>
    </recommendedName>
</protein>
<evidence type="ECO:0000256" key="6">
    <source>
        <dbReference type="SAM" id="MobiDB-lite"/>
    </source>
</evidence>
<dbReference type="SMART" id="SM00355">
    <property type="entry name" value="ZnF_C2H2"/>
    <property type="match status" value="6"/>
</dbReference>
<proteinExistence type="predicted"/>
<feature type="region of interest" description="Disordered" evidence="6">
    <location>
        <begin position="1088"/>
        <end position="1113"/>
    </location>
</feature>
<dbReference type="EMBL" id="CAXLJL010000689">
    <property type="protein sequence ID" value="CAL5139985.1"/>
    <property type="molecule type" value="Genomic_DNA"/>
</dbReference>
<feature type="compositionally biased region" description="Polar residues" evidence="6">
    <location>
        <begin position="1273"/>
        <end position="1298"/>
    </location>
</feature>
<dbReference type="PANTHER" id="PTHR24409">
    <property type="entry name" value="ZINC FINGER PROTEIN 142"/>
    <property type="match status" value="1"/>
</dbReference>
<evidence type="ECO:0000259" key="7">
    <source>
        <dbReference type="PROSITE" id="PS50157"/>
    </source>
</evidence>
<accession>A0AAV2TRH7</accession>
<keyword evidence="1" id="KW-0479">Metal-binding</keyword>
<dbReference type="PANTHER" id="PTHR24409:SF295">
    <property type="entry name" value="AZ2-RELATED"/>
    <property type="match status" value="1"/>
</dbReference>
<feature type="region of interest" description="Disordered" evidence="6">
    <location>
        <begin position="547"/>
        <end position="582"/>
    </location>
</feature>
<evidence type="ECO:0000256" key="5">
    <source>
        <dbReference type="PROSITE-ProRule" id="PRU00042"/>
    </source>
</evidence>
<feature type="region of interest" description="Disordered" evidence="6">
    <location>
        <begin position="1273"/>
        <end position="1336"/>
    </location>
</feature>
<dbReference type="GO" id="GO:0008270">
    <property type="term" value="F:zinc ion binding"/>
    <property type="evidence" value="ECO:0007669"/>
    <property type="project" value="UniProtKB-KW"/>
</dbReference>
<feature type="compositionally biased region" description="Low complexity" evidence="6">
    <location>
        <begin position="550"/>
        <end position="561"/>
    </location>
</feature>
<evidence type="ECO:0000256" key="4">
    <source>
        <dbReference type="ARBA" id="ARBA00022833"/>
    </source>
</evidence>
<keyword evidence="3 5" id="KW-0863">Zinc-finger</keyword>
<dbReference type="InterPro" id="IPR013087">
    <property type="entry name" value="Znf_C2H2_type"/>
</dbReference>
<feature type="region of interest" description="Disordered" evidence="6">
    <location>
        <begin position="943"/>
        <end position="1031"/>
    </location>
</feature>
<dbReference type="InterPro" id="IPR036236">
    <property type="entry name" value="Znf_C2H2_sf"/>
</dbReference>
<dbReference type="Proteomes" id="UP001497525">
    <property type="component" value="Unassembled WGS sequence"/>
</dbReference>
<keyword evidence="4" id="KW-0862">Zinc</keyword>
<dbReference type="PROSITE" id="PS00028">
    <property type="entry name" value="ZINC_FINGER_C2H2_1"/>
    <property type="match status" value="2"/>
</dbReference>
<organism evidence="8 9">
    <name type="scientific">Calicophoron daubneyi</name>
    <name type="common">Rumen fluke</name>
    <name type="synonym">Paramphistomum daubneyi</name>
    <dbReference type="NCBI Taxonomy" id="300641"/>
    <lineage>
        <taxon>Eukaryota</taxon>
        <taxon>Metazoa</taxon>
        <taxon>Spiralia</taxon>
        <taxon>Lophotrochozoa</taxon>
        <taxon>Platyhelminthes</taxon>
        <taxon>Trematoda</taxon>
        <taxon>Digenea</taxon>
        <taxon>Plagiorchiida</taxon>
        <taxon>Pronocephalata</taxon>
        <taxon>Paramphistomoidea</taxon>
        <taxon>Paramphistomidae</taxon>
        <taxon>Calicophoron</taxon>
    </lineage>
</organism>
<feature type="region of interest" description="Disordered" evidence="6">
    <location>
        <begin position="1168"/>
        <end position="1202"/>
    </location>
</feature>
<feature type="region of interest" description="Disordered" evidence="6">
    <location>
        <begin position="83"/>
        <end position="163"/>
    </location>
</feature>
<dbReference type="SUPFAM" id="SSF57667">
    <property type="entry name" value="beta-beta-alpha zinc fingers"/>
    <property type="match status" value="2"/>
</dbReference>
<evidence type="ECO:0000313" key="8">
    <source>
        <dbReference type="EMBL" id="CAL5139985.1"/>
    </source>
</evidence>
<evidence type="ECO:0000313" key="9">
    <source>
        <dbReference type="Proteomes" id="UP001497525"/>
    </source>
</evidence>
<feature type="compositionally biased region" description="Basic and acidic residues" evidence="6">
    <location>
        <begin position="1088"/>
        <end position="1104"/>
    </location>
</feature>
<comment type="caution">
    <text evidence="8">The sequence shown here is derived from an EMBL/GenBank/DDBJ whole genome shotgun (WGS) entry which is preliminary data.</text>
</comment>
<feature type="domain" description="C2H2-type" evidence="7">
    <location>
        <begin position="1203"/>
        <end position="1231"/>
    </location>
</feature>
<feature type="compositionally biased region" description="Low complexity" evidence="6">
    <location>
        <begin position="1300"/>
        <end position="1312"/>
    </location>
</feature>
<evidence type="ECO:0000256" key="3">
    <source>
        <dbReference type="ARBA" id="ARBA00022771"/>
    </source>
</evidence>
<feature type="compositionally biased region" description="Polar residues" evidence="6">
    <location>
        <begin position="991"/>
        <end position="1000"/>
    </location>
</feature>
<feature type="domain" description="C2H2-type" evidence="7">
    <location>
        <begin position="598"/>
        <end position="625"/>
    </location>
</feature>
<feature type="compositionally biased region" description="Basic and acidic residues" evidence="6">
    <location>
        <begin position="1009"/>
        <end position="1018"/>
    </location>
</feature>
<feature type="compositionally biased region" description="Polar residues" evidence="6">
    <location>
        <begin position="1019"/>
        <end position="1031"/>
    </location>
</feature>
<dbReference type="Gene3D" id="3.30.160.60">
    <property type="entry name" value="Classic Zinc Finger"/>
    <property type="match status" value="3"/>
</dbReference>
<dbReference type="PROSITE" id="PS50157">
    <property type="entry name" value="ZINC_FINGER_C2H2_2"/>
    <property type="match status" value="3"/>
</dbReference>
<feature type="compositionally biased region" description="Polar residues" evidence="6">
    <location>
        <begin position="148"/>
        <end position="158"/>
    </location>
</feature>
<evidence type="ECO:0000256" key="1">
    <source>
        <dbReference type="ARBA" id="ARBA00022723"/>
    </source>
</evidence>
<name>A0AAV2TRH7_CALDB</name>
<dbReference type="GO" id="GO:0000981">
    <property type="term" value="F:DNA-binding transcription factor activity, RNA polymerase II-specific"/>
    <property type="evidence" value="ECO:0007669"/>
    <property type="project" value="TreeGrafter"/>
</dbReference>
<sequence>MLCELILSTAGVRRISSTPFDLSLVGAAHSEQFENLTKLSFRAFAELSLTARMSVVPPLLPDDYSALVISEEPLYCKMEQSTLNNEKNQSPAGTPPVHNSSKQKSPSTEQKTQIYQFTPPKTLLASQASPKGARNSLPTADDRKMVPSQYTDCQSPTSPVKRPRFELPENLPLGAHGLPCPCGHRFSDPSAFIGHARHCTEFALSATSFAEAAAAVASSGIHSSTVSTNADYRGTVKTGPRSGELVDGNKESVNSAQTFTSENLLARHSNEHPTALDLSMHSASSIKVDSYELAPTDVDSTVLTCSECDQVSSSLVKLHEHFESKHNVSGKYKCITCGETYEWLPHLLKHRLKCYSGSQNNKGSGTSSPYLCGISPLENGTRQFKDGNNLRMNSCSRNPSLYPDWLPGAHSVSAPRRLTCNACGKTGFVTTTDLLGHFNSCNKLVPDVPRQINLPLKSENNTSPLSQNPHSEPVSVASPIFHQTNWNHQVPNCHTPGLYHHLSSPSSPPLNTNLRCGTFGLTSTRFPLSFMPPLGFGPFQKSSSYPHTVSSQMSGSGITSSPKTSYRPNANGTKKGSGTTKESGCDMIAPGTDLSRPFKCCHCIKAFKSKALLDQHMHIHYPPKYTCRYCAKKYRWPPVFYHHQRTCKKRPPSSTGADTHTSTMTAANAMNSRTQGTSGMGFSVSNPSFSLPAGTGHFFSHTMNSPTGSQSTLTEARQLVSSAPFVPLPFQPTLPSMEPISSDISMNSGSSDLSAGLNQYAGPSTMNFAALAAAMNSIRLPFGSFPNIPPPLGMGGAAYGHSLASPPLASDLPSSIPSNLSLYGASGLCMPWANPANHLPTTPILNSLSLGGPSAVCSTAGGVAKPPYHNLMNGPVGVNNLLCVCGTQFAELPNYLSHLGECSTLQRLVQPGHSMSTSGKNMEMFPLNDSSSFFTLNSVETPTHQNAAEPAEKKNCDRKVVETKGKLTGSKDESIAQDTTTSANPPPSTAKISSDASMTPNMHGIVNPHEQHGRHQSDSEMNGSTTEMNNPIPSFEQFARIWADHFGRFSALQAGENNKNLHYRNEARGPDVPLSDQDAAGSLIKQLKPDESPVKWESPLERNDLNSPELSSQNSLMNSYSQMLPLGGDGKDFVEANSPGQLMAAMASVLANAAASVGLNYCKLRDTRQERPEVNRNSPPMNSPGEKEYSAPLNASSGNTAQKQCSQCGKEFSSRLSLKQHVEGKHSAEGKYQCPGCAKRYRWGASYYYHKKSCPAVRDQSPLPSELVSQMSLSANEDNPSPSSISPLRPASAQNVGHYSSPSSANSQTSQTREIPDSVNDSYGSPECDSFKTGADADEWSSSKRMFTSSMELHNEVKKMEHNPTISQLSAGGLVLQRYNASPHSLNSSCDFHQD</sequence>
<feature type="compositionally biased region" description="Polar residues" evidence="6">
    <location>
        <begin position="83"/>
        <end position="116"/>
    </location>
</feature>
<feature type="compositionally biased region" description="Polar residues" evidence="6">
    <location>
        <begin position="562"/>
        <end position="582"/>
    </location>
</feature>
<keyword evidence="2" id="KW-0677">Repeat</keyword>
<dbReference type="GO" id="GO:0005634">
    <property type="term" value="C:nucleus"/>
    <property type="evidence" value="ECO:0007669"/>
    <property type="project" value="TreeGrafter"/>
</dbReference>
<feature type="compositionally biased region" description="Polar residues" evidence="6">
    <location>
        <begin position="1193"/>
        <end position="1202"/>
    </location>
</feature>
<feature type="compositionally biased region" description="Basic and acidic residues" evidence="6">
    <location>
        <begin position="950"/>
        <end position="974"/>
    </location>
</feature>
<dbReference type="GO" id="GO:0000977">
    <property type="term" value="F:RNA polymerase II transcription regulatory region sequence-specific DNA binding"/>
    <property type="evidence" value="ECO:0007669"/>
    <property type="project" value="TreeGrafter"/>
</dbReference>
<evidence type="ECO:0000256" key="2">
    <source>
        <dbReference type="ARBA" id="ARBA00022737"/>
    </source>
</evidence>
<reference evidence="8" key="1">
    <citation type="submission" date="2024-06" db="EMBL/GenBank/DDBJ databases">
        <authorList>
            <person name="Liu X."/>
            <person name="Lenzi L."/>
            <person name="Haldenby T S."/>
            <person name="Uol C."/>
        </authorList>
    </citation>
    <scope>NUCLEOTIDE SEQUENCE</scope>
</reference>
<gene>
    <name evidence="8" type="ORF">CDAUBV1_LOCUS15166</name>
</gene>